<dbReference type="RefSeq" id="WP_350414097.1">
    <property type="nucleotide sequence ID" value="NZ_JBEOKT010000022.1"/>
</dbReference>
<dbReference type="PROSITE" id="PS51257">
    <property type="entry name" value="PROKAR_LIPOPROTEIN"/>
    <property type="match status" value="1"/>
</dbReference>
<name>A0ABV1RY60_9BACT</name>
<comment type="caution">
    <text evidence="1">The sequence shown here is derived from an EMBL/GenBank/DDBJ whole genome shotgun (WGS) entry which is preliminary data.</text>
</comment>
<gene>
    <name evidence="1" type="ORF">ABS362_17485</name>
</gene>
<keyword evidence="2" id="KW-1185">Reference proteome</keyword>
<evidence type="ECO:0000313" key="2">
    <source>
        <dbReference type="Proteomes" id="UP001476807"/>
    </source>
</evidence>
<reference evidence="1 2" key="1">
    <citation type="submission" date="2024-06" db="EMBL/GenBank/DDBJ databases">
        <title>Pontibacter populi HYL7-15.</title>
        <authorList>
            <person name="Kim M.K."/>
        </authorList>
    </citation>
    <scope>NUCLEOTIDE SEQUENCE [LARGE SCALE GENOMIC DNA]</scope>
    <source>
        <strain evidence="1 2">HYL7-15</strain>
    </source>
</reference>
<protein>
    <submittedName>
        <fullName evidence="1">Uncharacterized protein</fullName>
    </submittedName>
</protein>
<accession>A0ABV1RY60</accession>
<dbReference type="EMBL" id="JBEOKT010000022">
    <property type="protein sequence ID" value="MER2999349.1"/>
    <property type="molecule type" value="Genomic_DNA"/>
</dbReference>
<dbReference type="Proteomes" id="UP001476807">
    <property type="component" value="Unassembled WGS sequence"/>
</dbReference>
<evidence type="ECO:0000313" key="1">
    <source>
        <dbReference type="EMBL" id="MER2999349.1"/>
    </source>
</evidence>
<organism evidence="1 2">
    <name type="scientific">Pontibacter populi</name>
    <dbReference type="NCBI Taxonomy" id="890055"/>
    <lineage>
        <taxon>Bacteria</taxon>
        <taxon>Pseudomonadati</taxon>
        <taxon>Bacteroidota</taxon>
        <taxon>Cytophagia</taxon>
        <taxon>Cytophagales</taxon>
        <taxon>Hymenobacteraceae</taxon>
        <taxon>Pontibacter</taxon>
    </lineage>
</organism>
<sequence length="377" mass="41920">MKTPKISLFCIALGFLTVSCEKDMEEMDIKSSSSTQNSVTLSGAVKLDNTITLKNSAELALINESLRDYLVVNNAIEPTTCGPTEFVTVQNKYISQLGQELVPAFGGAIANYLFGLYMDINFVSAYLDQTEPQTFGEKGEYTNFMTKRKRELESFWNMPGEIRVNGQHNATLNDRDKVAYILFNYFSGFATEAEAYEYADLLISLNAEFSTLPESPFFSADGFATSGNLIVIGDGLVKIVAESGVEQDIVWTGVLAHEWAHQIQFDNFKTWYPNGAGATPAEATRHTELEADFMAAYYMTHKRGATYNWKRVEQFFTLFFQIGDCSFTSSGHHGTPMQRMAAARLGYELANGAQVQGQILTPQQLHEIFVASIGQIL</sequence>
<proteinExistence type="predicted"/>